<dbReference type="GO" id="GO:0042597">
    <property type="term" value="C:periplasmic space"/>
    <property type="evidence" value="ECO:0007669"/>
    <property type="project" value="UniProtKB-SubCell"/>
</dbReference>
<evidence type="ECO:0000313" key="6">
    <source>
        <dbReference type="EMBL" id="SFR00681.1"/>
    </source>
</evidence>
<keyword evidence="3 4" id="KW-0574">Periplasm</keyword>
<dbReference type="PANTHER" id="PTHR36307:SF1">
    <property type="entry name" value="FLAGELLA BASAL BODY P-RING FORMATION PROTEIN FLGA"/>
    <property type="match status" value="1"/>
</dbReference>
<dbReference type="SMART" id="SM00858">
    <property type="entry name" value="SAF"/>
    <property type="match status" value="1"/>
</dbReference>
<dbReference type="AlphaFoldDB" id="A0A1I6D5P0"/>
<dbReference type="PANTHER" id="PTHR36307">
    <property type="entry name" value="FLAGELLA BASAL BODY P-RING FORMATION PROTEIN FLGA"/>
    <property type="match status" value="1"/>
</dbReference>
<dbReference type="RefSeq" id="WP_092076862.1">
    <property type="nucleotide sequence ID" value="NZ_FOYI01000002.1"/>
</dbReference>
<evidence type="ECO:0000313" key="7">
    <source>
        <dbReference type="Proteomes" id="UP000199302"/>
    </source>
</evidence>
<keyword evidence="7" id="KW-1185">Reference proteome</keyword>
<dbReference type="InterPro" id="IPR039246">
    <property type="entry name" value="Flagellar_FlgA"/>
</dbReference>
<comment type="similarity">
    <text evidence="4">Belongs to the FlgA family.</text>
</comment>
<proteinExistence type="inferred from homology"/>
<keyword evidence="2 4" id="KW-0732">Signal</keyword>
<evidence type="ECO:0000259" key="5">
    <source>
        <dbReference type="SMART" id="SM00858"/>
    </source>
</evidence>
<name>A0A1I6D5P0_9RHOB</name>
<dbReference type="InterPro" id="IPR013974">
    <property type="entry name" value="SAF"/>
</dbReference>
<dbReference type="NCBIfam" id="TIGR03170">
    <property type="entry name" value="flgA_cterm"/>
    <property type="match status" value="1"/>
</dbReference>
<dbReference type="InterPro" id="IPR017585">
    <property type="entry name" value="SAF_FlgA"/>
</dbReference>
<protein>
    <recommendedName>
        <fullName evidence="4">Flagella basal body P-ring formation protein FlgA</fullName>
    </recommendedName>
</protein>
<organism evidence="6 7">
    <name type="scientific">Poseidonocella sedimentorum</name>
    <dbReference type="NCBI Taxonomy" id="871652"/>
    <lineage>
        <taxon>Bacteria</taxon>
        <taxon>Pseudomonadati</taxon>
        <taxon>Pseudomonadota</taxon>
        <taxon>Alphaproteobacteria</taxon>
        <taxon>Rhodobacterales</taxon>
        <taxon>Roseobacteraceae</taxon>
        <taxon>Poseidonocella</taxon>
    </lineage>
</organism>
<keyword evidence="6" id="KW-0966">Cell projection</keyword>
<dbReference type="Pfam" id="PF13144">
    <property type="entry name" value="ChapFlgA"/>
    <property type="match status" value="1"/>
</dbReference>
<evidence type="ECO:0000256" key="1">
    <source>
        <dbReference type="ARBA" id="ARBA00004418"/>
    </source>
</evidence>
<feature type="domain" description="SAF" evidence="5">
    <location>
        <begin position="19"/>
        <end position="77"/>
    </location>
</feature>
<dbReference type="Proteomes" id="UP000199302">
    <property type="component" value="Unassembled WGS sequence"/>
</dbReference>
<gene>
    <name evidence="6" type="ORF">SAMN04515673_102201</name>
</gene>
<reference evidence="6 7" key="1">
    <citation type="submission" date="2016-10" db="EMBL/GenBank/DDBJ databases">
        <authorList>
            <person name="de Groot N.N."/>
        </authorList>
    </citation>
    <scope>NUCLEOTIDE SEQUENCE [LARGE SCALE GENOMIC DNA]</scope>
    <source>
        <strain evidence="7">KMM 9023,NRIC 0796,JCM 17311,KCTC 23692</strain>
    </source>
</reference>
<keyword evidence="6" id="KW-0282">Flagellum</keyword>
<dbReference type="GO" id="GO:0044780">
    <property type="term" value="P:bacterial-type flagellum assembly"/>
    <property type="evidence" value="ECO:0007669"/>
    <property type="project" value="InterPro"/>
</dbReference>
<feature type="chain" id="PRO_5011329781" description="Flagella basal body P-ring formation protein FlgA" evidence="4">
    <location>
        <begin position="20"/>
        <end position="140"/>
    </location>
</feature>
<dbReference type="CDD" id="cd11614">
    <property type="entry name" value="SAF_CpaB_FlgA_like"/>
    <property type="match status" value="1"/>
</dbReference>
<accession>A0A1I6D5P0</accession>
<comment type="function">
    <text evidence="4">Involved in the assembly process of the P-ring formation. It may associate with FlgF on the rod constituting a structure essential for the P-ring assembly or may act as a modulator protein for the P-ring assembly.</text>
</comment>
<keyword evidence="6" id="KW-0969">Cilium</keyword>
<sequence length="140" mass="14777">MRRVLLSLLVSAFALPVAADTVHALRTIRPGEIVTAQDIGLRPIESPGAAKNLRDVVGLEARVALYAGRPVHPGDLGAPTVVDRNEVLLLHYREGGLAISTEGRALGRGGVGDVIRVMNLSSRTTVSGVVQDDGSVVIRR</sequence>
<dbReference type="EMBL" id="FOYI01000002">
    <property type="protein sequence ID" value="SFR00681.1"/>
    <property type="molecule type" value="Genomic_DNA"/>
</dbReference>
<evidence type="ECO:0000256" key="2">
    <source>
        <dbReference type="ARBA" id="ARBA00022729"/>
    </source>
</evidence>
<evidence type="ECO:0000256" key="3">
    <source>
        <dbReference type="ARBA" id="ARBA00022764"/>
    </source>
</evidence>
<feature type="signal peptide" evidence="4">
    <location>
        <begin position="1"/>
        <end position="19"/>
    </location>
</feature>
<dbReference type="OrthoDB" id="7619725at2"/>
<dbReference type="STRING" id="871652.SAMN04515673_102201"/>
<evidence type="ECO:0000256" key="4">
    <source>
        <dbReference type="RuleBase" id="RU362063"/>
    </source>
</evidence>
<dbReference type="Gene3D" id="2.30.30.760">
    <property type="match status" value="1"/>
</dbReference>
<keyword evidence="4" id="KW-1005">Bacterial flagellum biogenesis</keyword>
<comment type="subcellular location">
    <subcellularLocation>
        <location evidence="1 4">Periplasm</location>
    </subcellularLocation>
</comment>